<dbReference type="EMBL" id="CAFBRX010000061">
    <property type="protein sequence ID" value="CAB5121629.1"/>
    <property type="molecule type" value="Genomic_DNA"/>
</dbReference>
<sequence length="319" mass="35297">MTIEIEAPARRFLHICYCCASTDQVVNFFVDGLDMKEVMRNPIHPSDGSLLGIEGEIMSGAAFVYDKRGPRTSSSLEVQEWVSPQMTGTPVSDASRVGMQAVGFAVPDLEATIQRIQKMGAKVISRAPAPWAADWVTIADPNGTLIDLFEDAAVPLGESRLRHLRSTVTDLEVSLPWYYGMGFIDVASHDLESGDFVNLQGPQGTPALGRAHRLKLPDEMCELVLMEWTNPASHGQHPVDANHAGWFRTAVSVDDTVASYDRFLADGWTFEREPRQVELSGTAVPDMWICFLNDPDGIPFEFVQRPRSAFRPERTATES</sequence>
<feature type="domain" description="VOC" evidence="2">
    <location>
        <begin position="11"/>
        <end position="151"/>
    </location>
</feature>
<name>A0A6J6CAK9_9ZZZZ</name>
<dbReference type="EMBL" id="CAEZSL010000123">
    <property type="protein sequence ID" value="CAB4548127.1"/>
    <property type="molecule type" value="Genomic_DNA"/>
</dbReference>
<dbReference type="Pfam" id="PF13669">
    <property type="entry name" value="Glyoxalase_4"/>
    <property type="match status" value="1"/>
</dbReference>
<dbReference type="InterPro" id="IPR004360">
    <property type="entry name" value="Glyas_Fos-R_dOase_dom"/>
</dbReference>
<dbReference type="PROSITE" id="PS51819">
    <property type="entry name" value="VOC"/>
    <property type="match status" value="2"/>
</dbReference>
<dbReference type="Gene3D" id="3.10.180.10">
    <property type="entry name" value="2,3-Dihydroxybiphenyl 1,2-Dioxygenase, domain 1"/>
    <property type="match status" value="2"/>
</dbReference>
<dbReference type="SUPFAM" id="SSF54593">
    <property type="entry name" value="Glyoxalase/Bleomycin resistance protein/Dihydroxybiphenyl dioxygenase"/>
    <property type="match status" value="2"/>
</dbReference>
<protein>
    <submittedName>
        <fullName evidence="3">Unannotated protein</fullName>
    </submittedName>
</protein>
<proteinExistence type="predicted"/>
<accession>A0A6J6CAK9</accession>
<dbReference type="AlphaFoldDB" id="A0A6J6CAK9"/>
<evidence type="ECO:0000313" key="6">
    <source>
        <dbReference type="EMBL" id="CAB5121629.1"/>
    </source>
</evidence>
<reference evidence="3" key="1">
    <citation type="submission" date="2020-05" db="EMBL/GenBank/DDBJ databases">
        <authorList>
            <person name="Chiriac C."/>
            <person name="Salcher M."/>
            <person name="Ghai R."/>
            <person name="Kavagutti S V."/>
        </authorList>
    </citation>
    <scope>NUCLEOTIDE SEQUENCE</scope>
</reference>
<dbReference type="PANTHER" id="PTHR43048:SF3">
    <property type="entry name" value="METHYLMALONYL-COA EPIMERASE, MITOCHONDRIAL"/>
    <property type="match status" value="1"/>
</dbReference>
<feature type="domain" description="VOC" evidence="2">
    <location>
        <begin position="160"/>
        <end position="305"/>
    </location>
</feature>
<dbReference type="EMBL" id="CAEZUK010000173">
    <property type="protein sequence ID" value="CAB4605336.1"/>
    <property type="molecule type" value="Genomic_DNA"/>
</dbReference>
<gene>
    <name evidence="3" type="ORF">UFOPK1421_01091</name>
    <name evidence="4" type="ORF">UFOPK1820_01020</name>
    <name evidence="5" type="ORF">UFOPK1960_00930</name>
    <name evidence="6" type="ORF">UFOPK4422_00721</name>
</gene>
<keyword evidence="1" id="KW-0479">Metal-binding</keyword>
<organism evidence="3">
    <name type="scientific">freshwater metagenome</name>
    <dbReference type="NCBI Taxonomy" id="449393"/>
    <lineage>
        <taxon>unclassified sequences</taxon>
        <taxon>metagenomes</taxon>
        <taxon>ecological metagenomes</taxon>
    </lineage>
</organism>
<evidence type="ECO:0000313" key="5">
    <source>
        <dbReference type="EMBL" id="CAB4635195.1"/>
    </source>
</evidence>
<evidence type="ECO:0000313" key="3">
    <source>
        <dbReference type="EMBL" id="CAB4548127.1"/>
    </source>
</evidence>
<dbReference type="GO" id="GO:0046491">
    <property type="term" value="P:L-methylmalonyl-CoA metabolic process"/>
    <property type="evidence" value="ECO:0007669"/>
    <property type="project" value="TreeGrafter"/>
</dbReference>
<dbReference type="PANTHER" id="PTHR43048">
    <property type="entry name" value="METHYLMALONYL-COA EPIMERASE"/>
    <property type="match status" value="1"/>
</dbReference>
<evidence type="ECO:0000256" key="1">
    <source>
        <dbReference type="ARBA" id="ARBA00022723"/>
    </source>
</evidence>
<dbReference type="GO" id="GO:0004493">
    <property type="term" value="F:methylmalonyl-CoA epimerase activity"/>
    <property type="evidence" value="ECO:0007669"/>
    <property type="project" value="TreeGrafter"/>
</dbReference>
<dbReference type="EMBL" id="CAEZVL010000142">
    <property type="protein sequence ID" value="CAB4635195.1"/>
    <property type="molecule type" value="Genomic_DNA"/>
</dbReference>
<dbReference type="InterPro" id="IPR037523">
    <property type="entry name" value="VOC_core"/>
</dbReference>
<dbReference type="InterPro" id="IPR051785">
    <property type="entry name" value="MMCE/EMCE_epimerase"/>
</dbReference>
<dbReference type="GO" id="GO:0046872">
    <property type="term" value="F:metal ion binding"/>
    <property type="evidence" value="ECO:0007669"/>
    <property type="project" value="UniProtKB-KW"/>
</dbReference>
<evidence type="ECO:0000313" key="4">
    <source>
        <dbReference type="EMBL" id="CAB4605336.1"/>
    </source>
</evidence>
<dbReference type="Pfam" id="PF00903">
    <property type="entry name" value="Glyoxalase"/>
    <property type="match status" value="1"/>
</dbReference>
<dbReference type="InterPro" id="IPR029068">
    <property type="entry name" value="Glyas_Bleomycin-R_OHBP_Dase"/>
</dbReference>
<evidence type="ECO:0000259" key="2">
    <source>
        <dbReference type="PROSITE" id="PS51819"/>
    </source>
</evidence>